<protein>
    <submittedName>
        <fullName evidence="2">Uncharacterized protein</fullName>
    </submittedName>
</protein>
<feature type="region of interest" description="Disordered" evidence="1">
    <location>
        <begin position="1"/>
        <end position="28"/>
    </location>
</feature>
<accession>A0A9Q1G1S4</accession>
<dbReference type="SUPFAM" id="SSF52317">
    <property type="entry name" value="Class I glutamine amidotransferase-like"/>
    <property type="match status" value="1"/>
</dbReference>
<dbReference type="Proteomes" id="UP001152622">
    <property type="component" value="Chromosome 3"/>
</dbReference>
<evidence type="ECO:0000313" key="3">
    <source>
        <dbReference type="Proteomes" id="UP001152622"/>
    </source>
</evidence>
<dbReference type="Gene3D" id="3.40.50.880">
    <property type="match status" value="1"/>
</dbReference>
<dbReference type="GO" id="GO:0005739">
    <property type="term" value="C:mitochondrion"/>
    <property type="evidence" value="ECO:0007669"/>
    <property type="project" value="TreeGrafter"/>
</dbReference>
<keyword evidence="3" id="KW-1185">Reference proteome</keyword>
<feature type="compositionally biased region" description="Polar residues" evidence="1">
    <location>
        <begin position="1"/>
        <end position="12"/>
    </location>
</feature>
<evidence type="ECO:0000313" key="2">
    <source>
        <dbReference type="EMBL" id="KAJ8371181.1"/>
    </source>
</evidence>
<comment type="caution">
    <text evidence="2">The sequence shown here is derived from an EMBL/GenBank/DDBJ whole genome shotgun (WGS) entry which is preliminary data.</text>
</comment>
<name>A0A9Q1G1S4_SYNKA</name>
<proteinExistence type="predicted"/>
<dbReference type="EMBL" id="JAINUF010000003">
    <property type="protein sequence ID" value="KAJ8371181.1"/>
    <property type="molecule type" value="Genomic_DNA"/>
</dbReference>
<dbReference type="InterPro" id="IPR029062">
    <property type="entry name" value="Class_I_gatase-like"/>
</dbReference>
<dbReference type="PANTHER" id="PTHR10224">
    <property type="entry name" value="ES1 PROTEIN HOMOLOG, MITOCHONDRIAL"/>
    <property type="match status" value="1"/>
</dbReference>
<reference evidence="2" key="1">
    <citation type="journal article" date="2023" name="Science">
        <title>Genome structures resolve the early diversification of teleost fishes.</title>
        <authorList>
            <person name="Parey E."/>
            <person name="Louis A."/>
            <person name="Montfort J."/>
            <person name="Bouchez O."/>
            <person name="Roques C."/>
            <person name="Iampietro C."/>
            <person name="Lluch J."/>
            <person name="Castinel A."/>
            <person name="Donnadieu C."/>
            <person name="Desvignes T."/>
            <person name="Floi Bucao C."/>
            <person name="Jouanno E."/>
            <person name="Wen M."/>
            <person name="Mejri S."/>
            <person name="Dirks R."/>
            <person name="Jansen H."/>
            <person name="Henkel C."/>
            <person name="Chen W.J."/>
            <person name="Zahm M."/>
            <person name="Cabau C."/>
            <person name="Klopp C."/>
            <person name="Thompson A.W."/>
            <person name="Robinson-Rechavi M."/>
            <person name="Braasch I."/>
            <person name="Lecointre G."/>
            <person name="Bobe J."/>
            <person name="Postlethwait J.H."/>
            <person name="Berthelot C."/>
            <person name="Roest Crollius H."/>
            <person name="Guiguen Y."/>
        </authorList>
    </citation>
    <scope>NUCLEOTIDE SEQUENCE</scope>
    <source>
        <strain evidence="2">WJC10195</strain>
    </source>
</reference>
<dbReference type="OrthoDB" id="543156at2759"/>
<dbReference type="AlphaFoldDB" id="A0A9Q1G1S4"/>
<dbReference type="PANTHER" id="PTHR10224:SF15">
    <property type="entry name" value="ES1 PROTEIN, MITOCHONDRIAL"/>
    <property type="match status" value="1"/>
</dbReference>
<organism evidence="2 3">
    <name type="scientific">Synaphobranchus kaupii</name>
    <name type="common">Kaup's arrowtooth eel</name>
    <dbReference type="NCBI Taxonomy" id="118154"/>
    <lineage>
        <taxon>Eukaryota</taxon>
        <taxon>Metazoa</taxon>
        <taxon>Chordata</taxon>
        <taxon>Craniata</taxon>
        <taxon>Vertebrata</taxon>
        <taxon>Euteleostomi</taxon>
        <taxon>Actinopterygii</taxon>
        <taxon>Neopterygii</taxon>
        <taxon>Teleostei</taxon>
        <taxon>Anguilliformes</taxon>
        <taxon>Synaphobranchidae</taxon>
        <taxon>Synaphobranchus</taxon>
    </lineage>
</organism>
<gene>
    <name evidence="2" type="ORF">SKAU_G00112090</name>
</gene>
<evidence type="ECO:0000256" key="1">
    <source>
        <dbReference type="SAM" id="MobiDB-lite"/>
    </source>
</evidence>
<sequence>MYHPSRNATHYTVSDFRPKPTTNARDGSHEVAACWGEQKLDGGGSSLQPWSGKDANAGPLQAVIFPGGHGVTKHLSTFNKDCKVHNDVERILKEFHRSQKPIGLASMAFLLACCVLPSLEVTMGCERDENSRWGCWPNTSMVQAMGCPPALHILPEAYVDENNKVISTPSMWETEYHYHYIFDGIGNMVKHVMRMTAKWSG</sequence>